<keyword evidence="4 6" id="KW-1133">Transmembrane helix</keyword>
<evidence type="ECO:0000256" key="3">
    <source>
        <dbReference type="ARBA" id="ARBA00022692"/>
    </source>
</evidence>
<feature type="transmembrane region" description="Helical" evidence="6">
    <location>
        <begin position="361"/>
        <end position="384"/>
    </location>
</feature>
<reference evidence="8" key="1">
    <citation type="journal article" date="2020" name="Phytopathology">
        <title>Genome Sequence Resources of Colletotrichum truncatum, C. plurivorum, C. musicola, and C. sojae: Four Species Pathogenic to Soybean (Glycine max).</title>
        <authorList>
            <person name="Rogerio F."/>
            <person name="Boufleur T.R."/>
            <person name="Ciampi-Guillardi M."/>
            <person name="Sukno S.A."/>
            <person name="Thon M.R."/>
            <person name="Massola Junior N.S."/>
            <person name="Baroncelli R."/>
        </authorList>
    </citation>
    <scope>NUCLEOTIDE SEQUENCE</scope>
    <source>
        <strain evidence="8">LFN00145</strain>
    </source>
</reference>
<dbReference type="SUPFAM" id="SSF103473">
    <property type="entry name" value="MFS general substrate transporter"/>
    <property type="match status" value="1"/>
</dbReference>
<keyword evidence="9" id="KW-1185">Reference proteome</keyword>
<dbReference type="PROSITE" id="PS50850">
    <property type="entry name" value="MFS"/>
    <property type="match status" value="1"/>
</dbReference>
<protein>
    <submittedName>
        <fullName evidence="8">Sugar transporter</fullName>
    </submittedName>
</protein>
<dbReference type="PROSITE" id="PS00216">
    <property type="entry name" value="SUGAR_TRANSPORT_1"/>
    <property type="match status" value="1"/>
</dbReference>
<accession>A0A8H6ND11</accession>
<comment type="caution">
    <text evidence="8">The sequence shown here is derived from an EMBL/GenBank/DDBJ whole genome shotgun (WGS) entry which is preliminary data.</text>
</comment>
<sequence>MLTPIISAFGCSTTPVLIGYYLTLIGSIIANKQFVKDFGVFDKGLGVWTLPANRQLLWTIAQFVAAILSALGSGQLNDIFGRRACFFLTIGLTVTGALVELFSPDWKVWLVGKLLMGAAMGSMQANTQTFVSEVTPSQIRGFTLSLFQFWIILGSLLAACVLQGTSLIQSSWSWKAAVITQFAPALLSLIFFISFVPESPYYLVEKGRMDDARRALVRIRDPKYHDIDAELVEIQTTLEQERQQSSNSDESSYLECFQKTDLRRTMLACLPMAMQIMLGYPICGNYLAYFLTLSGVTDAFLITVISIIFSMFSAIFAFVLIERVGRRPQLLIGLYGMLACLVIISLLGFLGRGEVWNSRALAAFCIIWAVFYYSSVGAVGWTIVGEISSSRLHAKTTSLAAISNSRQHGLVYRHSLSGRY</sequence>
<keyword evidence="5 6" id="KW-0472">Membrane</keyword>
<dbReference type="PROSITE" id="PS00217">
    <property type="entry name" value="SUGAR_TRANSPORT_2"/>
    <property type="match status" value="1"/>
</dbReference>
<dbReference type="Pfam" id="PF00083">
    <property type="entry name" value="Sugar_tr"/>
    <property type="match status" value="1"/>
</dbReference>
<feature type="transmembrane region" description="Helical" evidence="6">
    <location>
        <begin position="267"/>
        <end position="287"/>
    </location>
</feature>
<dbReference type="PANTHER" id="PTHR48022">
    <property type="entry name" value="PLASTIDIC GLUCOSE TRANSPORTER 4"/>
    <property type="match status" value="1"/>
</dbReference>
<comment type="similarity">
    <text evidence="2">Belongs to the major facilitator superfamily. Sugar transporter (TC 2.A.1.1) family.</text>
</comment>
<comment type="subcellular location">
    <subcellularLocation>
        <location evidence="1">Membrane</location>
        <topology evidence="1">Multi-pass membrane protein</topology>
    </subcellularLocation>
</comment>
<feature type="transmembrane region" description="Helical" evidence="6">
    <location>
        <begin position="84"/>
        <end position="102"/>
    </location>
</feature>
<evidence type="ECO:0000256" key="6">
    <source>
        <dbReference type="SAM" id="Phobius"/>
    </source>
</evidence>
<dbReference type="InterPro" id="IPR036259">
    <property type="entry name" value="MFS_trans_sf"/>
</dbReference>
<feature type="transmembrane region" description="Helical" evidence="6">
    <location>
        <begin position="299"/>
        <end position="321"/>
    </location>
</feature>
<evidence type="ECO:0000313" key="8">
    <source>
        <dbReference type="EMBL" id="KAF6828095.1"/>
    </source>
</evidence>
<name>A0A8H6ND11_9PEZI</name>
<dbReference type="GO" id="GO:0016020">
    <property type="term" value="C:membrane"/>
    <property type="evidence" value="ECO:0007669"/>
    <property type="project" value="UniProtKB-SubCell"/>
</dbReference>
<evidence type="ECO:0000256" key="4">
    <source>
        <dbReference type="ARBA" id="ARBA00022989"/>
    </source>
</evidence>
<dbReference type="AlphaFoldDB" id="A0A8H6ND11"/>
<dbReference type="PANTHER" id="PTHR48022:SF15">
    <property type="entry name" value="ALPHA-GLUCOSIDE TRANSPORTER, PUTATIVE (AFU_ORTHOLOGUE AFUA_5G00500)-RELATED"/>
    <property type="match status" value="1"/>
</dbReference>
<evidence type="ECO:0000313" key="9">
    <source>
        <dbReference type="Proteomes" id="UP000654918"/>
    </source>
</evidence>
<dbReference type="InterPro" id="IPR050360">
    <property type="entry name" value="MFS_Sugar_Transporters"/>
</dbReference>
<keyword evidence="8" id="KW-0762">Sugar transport</keyword>
<keyword evidence="3 6" id="KW-0812">Transmembrane</keyword>
<dbReference type="InterPro" id="IPR005828">
    <property type="entry name" value="MFS_sugar_transport-like"/>
</dbReference>
<evidence type="ECO:0000259" key="7">
    <source>
        <dbReference type="PROSITE" id="PS50850"/>
    </source>
</evidence>
<dbReference type="EMBL" id="WIGO01000127">
    <property type="protein sequence ID" value="KAF6828095.1"/>
    <property type="molecule type" value="Genomic_DNA"/>
</dbReference>
<dbReference type="GO" id="GO:0005351">
    <property type="term" value="F:carbohydrate:proton symporter activity"/>
    <property type="evidence" value="ECO:0007669"/>
    <property type="project" value="TreeGrafter"/>
</dbReference>
<dbReference type="Proteomes" id="UP000654918">
    <property type="component" value="Unassembled WGS sequence"/>
</dbReference>
<organism evidence="8 9">
    <name type="scientific">Colletotrichum plurivorum</name>
    <dbReference type="NCBI Taxonomy" id="2175906"/>
    <lineage>
        <taxon>Eukaryota</taxon>
        <taxon>Fungi</taxon>
        <taxon>Dikarya</taxon>
        <taxon>Ascomycota</taxon>
        <taxon>Pezizomycotina</taxon>
        <taxon>Sordariomycetes</taxon>
        <taxon>Hypocreomycetidae</taxon>
        <taxon>Glomerellales</taxon>
        <taxon>Glomerellaceae</taxon>
        <taxon>Colletotrichum</taxon>
        <taxon>Colletotrichum orchidearum species complex</taxon>
    </lineage>
</organism>
<dbReference type="InterPro" id="IPR020846">
    <property type="entry name" value="MFS_dom"/>
</dbReference>
<evidence type="ECO:0000256" key="5">
    <source>
        <dbReference type="ARBA" id="ARBA00023136"/>
    </source>
</evidence>
<evidence type="ECO:0000256" key="2">
    <source>
        <dbReference type="ARBA" id="ARBA00010992"/>
    </source>
</evidence>
<feature type="domain" description="Major facilitator superfamily (MFS) profile" evidence="7">
    <location>
        <begin position="7"/>
        <end position="420"/>
    </location>
</feature>
<dbReference type="InterPro" id="IPR005829">
    <property type="entry name" value="Sugar_transporter_CS"/>
</dbReference>
<keyword evidence="8" id="KW-0813">Transport</keyword>
<feature type="transmembrane region" description="Helical" evidence="6">
    <location>
        <begin position="185"/>
        <end position="204"/>
    </location>
</feature>
<feature type="transmembrane region" description="Helical" evidence="6">
    <location>
        <begin position="55"/>
        <end position="72"/>
    </location>
</feature>
<feature type="transmembrane region" description="Helical" evidence="6">
    <location>
        <begin position="146"/>
        <end position="165"/>
    </location>
</feature>
<feature type="transmembrane region" description="Helical" evidence="6">
    <location>
        <begin position="108"/>
        <end position="125"/>
    </location>
</feature>
<gene>
    <name evidence="8" type="ORF">CPLU01_08692</name>
</gene>
<proteinExistence type="inferred from homology"/>
<evidence type="ECO:0000256" key="1">
    <source>
        <dbReference type="ARBA" id="ARBA00004141"/>
    </source>
</evidence>
<feature type="transmembrane region" description="Helical" evidence="6">
    <location>
        <begin position="330"/>
        <end position="349"/>
    </location>
</feature>
<dbReference type="Gene3D" id="1.20.1250.20">
    <property type="entry name" value="MFS general substrate transporter like domains"/>
    <property type="match status" value="1"/>
</dbReference>